<proteinExistence type="predicted"/>
<evidence type="ECO:0000313" key="2">
    <source>
        <dbReference type="EMBL" id="SAI43942.1"/>
    </source>
</evidence>
<dbReference type="Proteomes" id="UP000077037">
    <property type="component" value="Unassembled WGS sequence"/>
</dbReference>
<dbReference type="AlphaFoldDB" id="A0A157QDL4"/>
<feature type="compositionally biased region" description="Polar residues" evidence="1">
    <location>
        <begin position="1"/>
        <end position="15"/>
    </location>
</feature>
<feature type="compositionally biased region" description="Low complexity" evidence="1">
    <location>
        <begin position="17"/>
        <end position="27"/>
    </location>
</feature>
<gene>
    <name evidence="2" type="ORF">SAMEA1982600_03560</name>
</gene>
<dbReference type="EMBL" id="FKBS01000018">
    <property type="protein sequence ID" value="SAI43942.1"/>
    <property type="molecule type" value="Genomic_DNA"/>
</dbReference>
<name>A0A157QDL4_9BORD</name>
<reference evidence="2 3" key="1">
    <citation type="submission" date="2016-03" db="EMBL/GenBank/DDBJ databases">
        <authorList>
            <consortium name="Pathogen Informatics"/>
        </authorList>
    </citation>
    <scope>NUCLEOTIDE SEQUENCE [LARGE SCALE GENOMIC DNA]</scope>
    <source>
        <strain evidence="2 3">NCTC13364</strain>
    </source>
</reference>
<accession>A0A157QDL4</accession>
<feature type="region of interest" description="Disordered" evidence="1">
    <location>
        <begin position="1"/>
        <end position="27"/>
    </location>
</feature>
<organism evidence="2 3">
    <name type="scientific">Bordetella ansorpii</name>
    <dbReference type="NCBI Taxonomy" id="288768"/>
    <lineage>
        <taxon>Bacteria</taxon>
        <taxon>Pseudomonadati</taxon>
        <taxon>Pseudomonadota</taxon>
        <taxon>Betaproteobacteria</taxon>
        <taxon>Burkholderiales</taxon>
        <taxon>Alcaligenaceae</taxon>
        <taxon>Bordetella</taxon>
    </lineage>
</organism>
<evidence type="ECO:0000256" key="1">
    <source>
        <dbReference type="SAM" id="MobiDB-lite"/>
    </source>
</evidence>
<sequence length="161" mass="16913">MSVTQMFSSGSPRSTIRSRQASAAAPAPDVTTLTCPMSLPTTFRPLMKAALTVMAVPCWSSWKTGIFMRSRSLRSTVKHSGALMSSRLMPPNVGSRPAMMSTSLSGSVSLISMSNTSMPANFLNSTALPSITGLDASAPMLPSPSTAVPLVITPTRLPRPV</sequence>
<protein>
    <submittedName>
        <fullName evidence="2">Uncharacterized protein</fullName>
    </submittedName>
</protein>
<evidence type="ECO:0000313" key="3">
    <source>
        <dbReference type="Proteomes" id="UP000077037"/>
    </source>
</evidence>